<dbReference type="Proteomes" id="UP001516400">
    <property type="component" value="Unassembled WGS sequence"/>
</dbReference>
<evidence type="ECO:0000313" key="2">
    <source>
        <dbReference type="EMBL" id="KAL3271124.1"/>
    </source>
</evidence>
<reference evidence="2 3" key="1">
    <citation type="journal article" date="2021" name="BMC Biol.">
        <title>Horizontally acquired antibacterial genes associated with adaptive radiation of ladybird beetles.</title>
        <authorList>
            <person name="Li H.S."/>
            <person name="Tang X.F."/>
            <person name="Huang Y.H."/>
            <person name="Xu Z.Y."/>
            <person name="Chen M.L."/>
            <person name="Du X.Y."/>
            <person name="Qiu B.Y."/>
            <person name="Chen P.T."/>
            <person name="Zhang W."/>
            <person name="Slipinski A."/>
            <person name="Escalona H.E."/>
            <person name="Waterhouse R.M."/>
            <person name="Zwick A."/>
            <person name="Pang H."/>
        </authorList>
    </citation>
    <scope>NUCLEOTIDE SEQUENCE [LARGE SCALE GENOMIC DNA]</scope>
    <source>
        <strain evidence="2">SYSU2018</strain>
    </source>
</reference>
<dbReference type="AlphaFoldDB" id="A0ABD2MXG6"/>
<evidence type="ECO:0000256" key="1">
    <source>
        <dbReference type="SAM" id="MobiDB-lite"/>
    </source>
</evidence>
<proteinExistence type="predicted"/>
<keyword evidence="3" id="KW-1185">Reference proteome</keyword>
<dbReference type="EMBL" id="JABFTP020000042">
    <property type="protein sequence ID" value="KAL3271124.1"/>
    <property type="molecule type" value="Genomic_DNA"/>
</dbReference>
<feature type="region of interest" description="Disordered" evidence="1">
    <location>
        <begin position="54"/>
        <end position="73"/>
    </location>
</feature>
<gene>
    <name evidence="2" type="ORF">HHI36_021621</name>
</gene>
<sequence length="123" mass="13614">MVMISFDRAQGARGALQMGAKTLPSSPRFARNVIVKSSTALKTQVISLSPPADVSLEEHEKHQAPFPMRAGLAPNDQNEINFRNLSMKPTEWWKHVVLVFIATKIAAIAQSVHEPLKKSQQGR</sequence>
<accession>A0ABD2MXG6</accession>
<name>A0ABD2MXG6_9CUCU</name>
<protein>
    <submittedName>
        <fullName evidence="2">Uncharacterized protein</fullName>
    </submittedName>
</protein>
<comment type="caution">
    <text evidence="2">The sequence shown here is derived from an EMBL/GenBank/DDBJ whole genome shotgun (WGS) entry which is preliminary data.</text>
</comment>
<organism evidence="2 3">
    <name type="scientific">Cryptolaemus montrouzieri</name>
    <dbReference type="NCBI Taxonomy" id="559131"/>
    <lineage>
        <taxon>Eukaryota</taxon>
        <taxon>Metazoa</taxon>
        <taxon>Ecdysozoa</taxon>
        <taxon>Arthropoda</taxon>
        <taxon>Hexapoda</taxon>
        <taxon>Insecta</taxon>
        <taxon>Pterygota</taxon>
        <taxon>Neoptera</taxon>
        <taxon>Endopterygota</taxon>
        <taxon>Coleoptera</taxon>
        <taxon>Polyphaga</taxon>
        <taxon>Cucujiformia</taxon>
        <taxon>Coccinelloidea</taxon>
        <taxon>Coccinellidae</taxon>
        <taxon>Scymninae</taxon>
        <taxon>Scymnini</taxon>
        <taxon>Cryptolaemus</taxon>
    </lineage>
</organism>
<evidence type="ECO:0000313" key="3">
    <source>
        <dbReference type="Proteomes" id="UP001516400"/>
    </source>
</evidence>